<name>A0A433VUV0_9CYAN</name>
<comment type="caution">
    <text evidence="1">The sequence shown here is derived from an EMBL/GenBank/DDBJ whole genome shotgun (WGS) entry which is preliminary data.</text>
</comment>
<dbReference type="OrthoDB" id="514983at2"/>
<keyword evidence="2" id="KW-1185">Reference proteome</keyword>
<dbReference type="AlphaFoldDB" id="A0A433VUV0"/>
<dbReference type="Proteomes" id="UP000271624">
    <property type="component" value="Unassembled WGS sequence"/>
</dbReference>
<gene>
    <name evidence="1" type="ORF">DSM106972_003780</name>
</gene>
<accession>A0A433VUV0</accession>
<proteinExistence type="predicted"/>
<reference evidence="1" key="1">
    <citation type="submission" date="2018-12" db="EMBL/GenBank/DDBJ databases">
        <authorList>
            <person name="Will S."/>
            <person name="Neumann-Schaal M."/>
            <person name="Henke P."/>
        </authorList>
    </citation>
    <scope>NUCLEOTIDE SEQUENCE</scope>
    <source>
        <strain evidence="1">PCC 7102</strain>
    </source>
</reference>
<evidence type="ECO:0000313" key="2">
    <source>
        <dbReference type="Proteomes" id="UP000271624"/>
    </source>
</evidence>
<dbReference type="RefSeq" id="WP_127078294.1">
    <property type="nucleotide sequence ID" value="NZ_RSCL01000001.1"/>
</dbReference>
<reference evidence="1" key="2">
    <citation type="journal article" date="2019" name="Genome Biol. Evol.">
        <title>Day and night: Metabolic profiles and evolutionary relationships of six axenic non-marine cyanobacteria.</title>
        <authorList>
            <person name="Will S.E."/>
            <person name="Henke P."/>
            <person name="Boedeker C."/>
            <person name="Huang S."/>
            <person name="Brinkmann H."/>
            <person name="Rohde M."/>
            <person name="Jarek M."/>
            <person name="Friedl T."/>
            <person name="Seufert S."/>
            <person name="Schumacher M."/>
            <person name="Overmann J."/>
            <person name="Neumann-Schaal M."/>
            <person name="Petersen J."/>
        </authorList>
    </citation>
    <scope>NUCLEOTIDE SEQUENCE [LARGE SCALE GENOMIC DNA]</scope>
    <source>
        <strain evidence="1">PCC 7102</strain>
    </source>
</reference>
<sequence length="102" mass="11424">MIEQILQDEFQINSLQIADIVSYLNHNGWQAVPHPNPYLLVFQGGTDDIGNPIQLVLPIQNTYEDSRRLIAKAINLLAVLQAKSPQEIIKLITQTRTSSVTS</sequence>
<organism evidence="1 2">
    <name type="scientific">Dulcicalothrix desertica PCC 7102</name>
    <dbReference type="NCBI Taxonomy" id="232991"/>
    <lineage>
        <taxon>Bacteria</taxon>
        <taxon>Bacillati</taxon>
        <taxon>Cyanobacteriota</taxon>
        <taxon>Cyanophyceae</taxon>
        <taxon>Nostocales</taxon>
        <taxon>Calotrichaceae</taxon>
        <taxon>Dulcicalothrix</taxon>
    </lineage>
</organism>
<dbReference type="EMBL" id="RSCL01000001">
    <property type="protein sequence ID" value="RUT09883.1"/>
    <property type="molecule type" value="Genomic_DNA"/>
</dbReference>
<evidence type="ECO:0000313" key="1">
    <source>
        <dbReference type="EMBL" id="RUT09883.1"/>
    </source>
</evidence>
<protein>
    <submittedName>
        <fullName evidence="1">Uncharacterized protein</fullName>
    </submittedName>
</protein>